<evidence type="ECO:0000313" key="9">
    <source>
        <dbReference type="EMBL" id="KZD22385.1"/>
    </source>
</evidence>
<evidence type="ECO:0000313" key="10">
    <source>
        <dbReference type="Proteomes" id="UP000076574"/>
    </source>
</evidence>
<dbReference type="PROSITE" id="PS50928">
    <property type="entry name" value="ABC_TM1"/>
    <property type="match status" value="1"/>
</dbReference>
<feature type="transmembrane region" description="Helical" evidence="7">
    <location>
        <begin position="126"/>
        <end position="143"/>
    </location>
</feature>
<evidence type="ECO:0000256" key="4">
    <source>
        <dbReference type="ARBA" id="ARBA00022692"/>
    </source>
</evidence>
<feature type="transmembrane region" description="Helical" evidence="7">
    <location>
        <begin position="7"/>
        <end position="27"/>
    </location>
</feature>
<accession>A0A163YPD5</accession>
<proteinExistence type="inferred from homology"/>
<comment type="caution">
    <text evidence="9">The sequence shown here is derived from an EMBL/GenBank/DDBJ whole genome shotgun (WGS) entry which is preliminary data.</text>
</comment>
<feature type="transmembrane region" description="Helical" evidence="7">
    <location>
        <begin position="182"/>
        <end position="205"/>
    </location>
</feature>
<dbReference type="PANTHER" id="PTHR30151:SF41">
    <property type="entry name" value="ABC TRANSPORTER PERMEASE PROTEIN"/>
    <property type="match status" value="1"/>
</dbReference>
<dbReference type="GO" id="GO:0055085">
    <property type="term" value="P:transmembrane transport"/>
    <property type="evidence" value="ECO:0007669"/>
    <property type="project" value="InterPro"/>
</dbReference>
<dbReference type="RefSeq" id="WP_068735063.1">
    <property type="nucleotide sequence ID" value="NZ_LVYV01000023.1"/>
</dbReference>
<dbReference type="STRING" id="943830.A4A58_10160"/>
<reference evidence="9 10" key="1">
    <citation type="submission" date="2016-03" db="EMBL/GenBank/DDBJ databases">
        <title>Microsymbionts genomes from the relict species Vavilovia formosa (Stev.) Fed.</title>
        <authorList>
            <person name="Kopat V."/>
            <person name="Chirak E."/>
            <person name="Kimeklis A."/>
            <person name="Andronov E."/>
        </authorList>
    </citation>
    <scope>NUCLEOTIDE SEQUENCE [LARGE SCALE GENOMIC DNA]</scope>
    <source>
        <strain evidence="9 10">Vaf07</strain>
    </source>
</reference>
<feature type="transmembrane region" description="Helical" evidence="7">
    <location>
        <begin position="217"/>
        <end position="239"/>
    </location>
</feature>
<evidence type="ECO:0000256" key="1">
    <source>
        <dbReference type="ARBA" id="ARBA00004651"/>
    </source>
</evidence>
<sequence>MNRRQIRLGFIMSAVFVLITLMLPLPLSGVPVAALMARPPTFLLTGVIVLVFGFAAGFRGLPAIVIGLIGAGITADMTLMLLRDPLIAGDAASGFWMMVVGVWLASWICVVALAGLKPRNSAFRKIIDLAIPLLFGAAVFYLWEVVVRGAGVPPVLLPSPSAAAAKFMASLPILGADFVQTFIRGVLIGYAIGCGAGLLVAILAHRFEFLGRGLLPLGNFFSALPLVGVAPIMVMWFGFDWPSKAAVVALVTFFPMLVNALAGLQAAGDIERDLMRSYGASYAQTLIKLYLPAALPFIFNALKINATLALIGAIVAEFFGTPTQGIGFRISTEAGRMALDMVWAEIALAAIAGMAFYGLVALAERATTFWHPSIRA</sequence>
<evidence type="ECO:0000256" key="2">
    <source>
        <dbReference type="ARBA" id="ARBA00022448"/>
    </source>
</evidence>
<dbReference type="EMBL" id="LVYV01000023">
    <property type="protein sequence ID" value="KZD22385.1"/>
    <property type="molecule type" value="Genomic_DNA"/>
</dbReference>
<protein>
    <recommendedName>
        <fullName evidence="8">ABC transmembrane type-1 domain-containing protein</fullName>
    </recommendedName>
</protein>
<feature type="transmembrane region" description="Helical" evidence="7">
    <location>
        <begin position="245"/>
        <end position="264"/>
    </location>
</feature>
<evidence type="ECO:0000256" key="3">
    <source>
        <dbReference type="ARBA" id="ARBA00022475"/>
    </source>
</evidence>
<keyword evidence="6 7" id="KW-0472">Membrane</keyword>
<dbReference type="Gene3D" id="1.10.3720.10">
    <property type="entry name" value="MetI-like"/>
    <property type="match status" value="1"/>
</dbReference>
<feature type="transmembrane region" description="Helical" evidence="7">
    <location>
        <begin position="308"/>
        <end position="330"/>
    </location>
</feature>
<feature type="domain" description="ABC transmembrane type-1" evidence="8">
    <location>
        <begin position="167"/>
        <end position="364"/>
    </location>
</feature>
<evidence type="ECO:0000256" key="6">
    <source>
        <dbReference type="ARBA" id="ARBA00023136"/>
    </source>
</evidence>
<keyword evidence="4 7" id="KW-0812">Transmembrane</keyword>
<dbReference type="CDD" id="cd06261">
    <property type="entry name" value="TM_PBP2"/>
    <property type="match status" value="1"/>
</dbReference>
<keyword evidence="2 7" id="KW-0813">Transport</keyword>
<keyword evidence="10" id="KW-1185">Reference proteome</keyword>
<dbReference type="Pfam" id="PF00528">
    <property type="entry name" value="BPD_transp_1"/>
    <property type="match status" value="1"/>
</dbReference>
<feature type="transmembrane region" description="Helical" evidence="7">
    <location>
        <begin position="342"/>
        <end position="363"/>
    </location>
</feature>
<evidence type="ECO:0000256" key="7">
    <source>
        <dbReference type="RuleBase" id="RU363032"/>
    </source>
</evidence>
<dbReference type="Proteomes" id="UP000076574">
    <property type="component" value="Unassembled WGS sequence"/>
</dbReference>
<keyword evidence="3" id="KW-1003">Cell membrane</keyword>
<dbReference type="GO" id="GO:0005886">
    <property type="term" value="C:plasma membrane"/>
    <property type="evidence" value="ECO:0007669"/>
    <property type="project" value="UniProtKB-SubCell"/>
</dbReference>
<feature type="transmembrane region" description="Helical" evidence="7">
    <location>
        <begin position="39"/>
        <end position="56"/>
    </location>
</feature>
<feature type="transmembrane region" description="Helical" evidence="7">
    <location>
        <begin position="94"/>
        <end position="114"/>
    </location>
</feature>
<dbReference type="AlphaFoldDB" id="A0A163YPD5"/>
<dbReference type="InterPro" id="IPR035906">
    <property type="entry name" value="MetI-like_sf"/>
</dbReference>
<organism evidence="9 10">
    <name type="scientific">Tardiphaga robiniae</name>
    <dbReference type="NCBI Taxonomy" id="943830"/>
    <lineage>
        <taxon>Bacteria</taxon>
        <taxon>Pseudomonadati</taxon>
        <taxon>Pseudomonadota</taxon>
        <taxon>Alphaproteobacteria</taxon>
        <taxon>Hyphomicrobiales</taxon>
        <taxon>Nitrobacteraceae</taxon>
        <taxon>Tardiphaga</taxon>
    </lineage>
</organism>
<keyword evidence="5 7" id="KW-1133">Transmembrane helix</keyword>
<feature type="transmembrane region" description="Helical" evidence="7">
    <location>
        <begin position="63"/>
        <end position="82"/>
    </location>
</feature>
<name>A0A163YPD5_9BRAD</name>
<feature type="transmembrane region" description="Helical" evidence="7">
    <location>
        <begin position="285"/>
        <end position="302"/>
    </location>
</feature>
<dbReference type="SUPFAM" id="SSF161098">
    <property type="entry name" value="MetI-like"/>
    <property type="match status" value="1"/>
</dbReference>
<dbReference type="InterPro" id="IPR000515">
    <property type="entry name" value="MetI-like"/>
</dbReference>
<comment type="similarity">
    <text evidence="7">Belongs to the binding-protein-dependent transport system permease family.</text>
</comment>
<evidence type="ECO:0000259" key="8">
    <source>
        <dbReference type="PROSITE" id="PS50928"/>
    </source>
</evidence>
<comment type="subcellular location">
    <subcellularLocation>
        <location evidence="1 7">Cell membrane</location>
        <topology evidence="1 7">Multi-pass membrane protein</topology>
    </subcellularLocation>
</comment>
<gene>
    <name evidence="9" type="ORF">A4A58_10160</name>
</gene>
<evidence type="ECO:0000256" key="5">
    <source>
        <dbReference type="ARBA" id="ARBA00022989"/>
    </source>
</evidence>
<dbReference type="PANTHER" id="PTHR30151">
    <property type="entry name" value="ALKANE SULFONATE ABC TRANSPORTER-RELATED, MEMBRANE SUBUNIT"/>
    <property type="match status" value="1"/>
</dbReference>